<dbReference type="InterPro" id="IPR007111">
    <property type="entry name" value="NACHT_NTPase"/>
</dbReference>
<accession>A0A8J3J556</accession>
<dbReference type="CDD" id="cd00093">
    <property type="entry name" value="HTH_XRE"/>
    <property type="match status" value="1"/>
</dbReference>
<dbReference type="InterPro" id="IPR010982">
    <property type="entry name" value="Lambda_DNA-bd_dom_sf"/>
</dbReference>
<dbReference type="SUPFAM" id="SSF47413">
    <property type="entry name" value="lambda repressor-like DNA-binding domains"/>
    <property type="match status" value="1"/>
</dbReference>
<dbReference type="InterPro" id="IPR001387">
    <property type="entry name" value="Cro/C1-type_HTH"/>
</dbReference>
<keyword evidence="6" id="KW-1185">Reference proteome</keyword>
<feature type="transmembrane region" description="Helical" evidence="2">
    <location>
        <begin position="665"/>
        <end position="682"/>
    </location>
</feature>
<reference evidence="5" key="1">
    <citation type="submission" date="2020-10" db="EMBL/GenBank/DDBJ databases">
        <title>Taxonomic study of unclassified bacteria belonging to the class Ktedonobacteria.</title>
        <authorList>
            <person name="Yabe S."/>
            <person name="Wang C.M."/>
            <person name="Zheng Y."/>
            <person name="Sakai Y."/>
            <person name="Cavaletti L."/>
            <person name="Monciardini P."/>
            <person name="Donadio S."/>
        </authorList>
    </citation>
    <scope>NUCLEOTIDE SEQUENCE</scope>
    <source>
        <strain evidence="5">ID150040</strain>
    </source>
</reference>
<feature type="transmembrane region" description="Helical" evidence="2">
    <location>
        <begin position="833"/>
        <end position="852"/>
    </location>
</feature>
<feature type="domain" description="NACHT" evidence="3">
    <location>
        <begin position="195"/>
        <end position="284"/>
    </location>
</feature>
<feature type="transmembrane region" description="Helical" evidence="2">
    <location>
        <begin position="565"/>
        <end position="586"/>
    </location>
</feature>
<feature type="region of interest" description="Disordered" evidence="1">
    <location>
        <begin position="88"/>
        <end position="108"/>
    </location>
</feature>
<sequence length="914" mass="102110">MLGVVKNEWNKHDCIMSLFSREGSMKIRSDFSAVIRQAREAKGLQQEALATLLGVSPDTIRNWEKERSTPSLSIRPLLEQALEISLQEGDEQKAQSDTHPLQAEHQDAKRTSFSPMRWMIGDENRRRMLNRVHFLWIKGVLNAILSQSTLIGVGLQEQPLALEYSWQAEEQATARLPQHYPAGTSIVQVYDTAEGELLILGEPGAGKTTLLLELTNVLLERARHNELHPIPVVFHLSSWTEKRLPLIEWLLEELQQKYQVPYALGAAWIADDRLILLLDGLDEIAVAHQPTCILEMNRYREEHALVSVVVCCRSASYFEQTGRFQLKKAVEIQPLLLRQINQYLTSAGKPLAGLRAALRTDPVLREVVATPLMLSACAMVYHNKTQKEIALRGDQEEWRRSILEQYVTLAWQRGSRASPSYSAERVTSLLAWLARQMRAHGQTEFYLERLQPDWLEEKKAHMLYQKWVARILLCISFFIQATLFACFRGDTEPDVPGLFFWLGSSAHGNTILGWMAPGVGGGLGGGGSLGLIIFVVQALAGFFVEQKGSTQTLLGAILHNLFGALRVSLLIGSGTALLVIAVLALVQKSLTYGIQHGIGIGIYAGLSFGLIWLIGRGDGREKPVYVLKRSLGDRLLDTVLYFLSGFCGMFWWYALQAGSPEGNPFRAALCVGVGLAVMWGPTTMTERLIKAGIIIQPAEVSRWNWSSMARNIMPGIKRGMVLGAAIALPTIVVLVIMSSLFNNFSYAWRYGLIYGLIVGCMNGIAALLTSLLNSGWHSDMMPDPHQLTQPNEGIHRSYKHALFAAGVFAPIGGIISGIGCGICFWLAGVPGWFFLMVGLGVVSGIGLALQFWNAYGGRAWIEHYLLRWFLWRKDDVPQRCREYLDEAVRRTLLRKMGAGYMFSHQLFQDYFAKQ</sequence>
<dbReference type="AlphaFoldDB" id="A0A8J3J556"/>
<dbReference type="Gene3D" id="3.40.50.300">
    <property type="entry name" value="P-loop containing nucleotide triphosphate hydrolases"/>
    <property type="match status" value="1"/>
</dbReference>
<feature type="transmembrane region" description="Helical" evidence="2">
    <location>
        <begin position="747"/>
        <end position="772"/>
    </location>
</feature>
<dbReference type="GO" id="GO:0003677">
    <property type="term" value="F:DNA binding"/>
    <property type="evidence" value="ECO:0007669"/>
    <property type="project" value="InterPro"/>
</dbReference>
<feature type="transmembrane region" description="Helical" evidence="2">
    <location>
        <begin position="720"/>
        <end position="741"/>
    </location>
</feature>
<keyword evidence="2" id="KW-1133">Transmembrane helix</keyword>
<dbReference type="SMART" id="SM00530">
    <property type="entry name" value="HTH_XRE"/>
    <property type="match status" value="1"/>
</dbReference>
<keyword evidence="2" id="KW-0812">Transmembrane</keyword>
<feature type="transmembrane region" description="Helical" evidence="2">
    <location>
        <begin position="522"/>
        <end position="544"/>
    </location>
</feature>
<dbReference type="Proteomes" id="UP000597444">
    <property type="component" value="Unassembled WGS sequence"/>
</dbReference>
<feature type="transmembrane region" description="Helical" evidence="2">
    <location>
        <begin position="498"/>
        <end position="516"/>
    </location>
</feature>
<dbReference type="SUPFAM" id="SSF52540">
    <property type="entry name" value="P-loop containing nucleoside triphosphate hydrolases"/>
    <property type="match status" value="1"/>
</dbReference>
<feature type="domain" description="HTH cro/C1-type" evidence="4">
    <location>
        <begin position="35"/>
        <end position="89"/>
    </location>
</feature>
<feature type="transmembrane region" description="Helical" evidence="2">
    <location>
        <begin position="635"/>
        <end position="653"/>
    </location>
</feature>
<evidence type="ECO:0000313" key="5">
    <source>
        <dbReference type="EMBL" id="GHP00897.1"/>
    </source>
</evidence>
<organism evidence="5 6">
    <name type="scientific">Reticulibacter mediterranei</name>
    <dbReference type="NCBI Taxonomy" id="2778369"/>
    <lineage>
        <taxon>Bacteria</taxon>
        <taxon>Bacillati</taxon>
        <taxon>Chloroflexota</taxon>
        <taxon>Ktedonobacteria</taxon>
        <taxon>Ktedonobacterales</taxon>
        <taxon>Reticulibacteraceae</taxon>
        <taxon>Reticulibacter</taxon>
    </lineage>
</organism>
<gene>
    <name evidence="5" type="ORF">KSF_109440</name>
</gene>
<evidence type="ECO:0000256" key="1">
    <source>
        <dbReference type="SAM" id="MobiDB-lite"/>
    </source>
</evidence>
<dbReference type="EMBL" id="BNJK01000003">
    <property type="protein sequence ID" value="GHP00897.1"/>
    <property type="molecule type" value="Genomic_DNA"/>
</dbReference>
<dbReference type="InterPro" id="IPR027417">
    <property type="entry name" value="P-loop_NTPase"/>
</dbReference>
<comment type="caution">
    <text evidence="5">The sequence shown here is derived from an EMBL/GenBank/DDBJ whole genome shotgun (WGS) entry which is preliminary data.</text>
</comment>
<evidence type="ECO:0008006" key="7">
    <source>
        <dbReference type="Google" id="ProtNLM"/>
    </source>
</evidence>
<feature type="compositionally biased region" description="Basic and acidic residues" evidence="1">
    <location>
        <begin position="90"/>
        <end position="108"/>
    </location>
</feature>
<dbReference type="PROSITE" id="PS50943">
    <property type="entry name" value="HTH_CROC1"/>
    <property type="match status" value="1"/>
</dbReference>
<evidence type="ECO:0000259" key="3">
    <source>
        <dbReference type="PROSITE" id="PS50837"/>
    </source>
</evidence>
<name>A0A8J3J556_9CHLR</name>
<dbReference type="Pfam" id="PF01381">
    <property type="entry name" value="HTH_3"/>
    <property type="match status" value="1"/>
</dbReference>
<protein>
    <recommendedName>
        <fullName evidence="7">NACHT domain-containing protein</fullName>
    </recommendedName>
</protein>
<dbReference type="PROSITE" id="PS50837">
    <property type="entry name" value="NACHT"/>
    <property type="match status" value="1"/>
</dbReference>
<feature type="transmembrane region" description="Helical" evidence="2">
    <location>
        <begin position="592"/>
        <end position="614"/>
    </location>
</feature>
<feature type="transmembrane region" description="Helical" evidence="2">
    <location>
        <begin position="467"/>
        <end position="486"/>
    </location>
</feature>
<evidence type="ECO:0000259" key="4">
    <source>
        <dbReference type="PROSITE" id="PS50943"/>
    </source>
</evidence>
<keyword evidence="2" id="KW-0472">Membrane</keyword>
<feature type="transmembrane region" description="Helical" evidence="2">
    <location>
        <begin position="801"/>
        <end position="827"/>
    </location>
</feature>
<dbReference type="Gene3D" id="1.10.260.40">
    <property type="entry name" value="lambda repressor-like DNA-binding domains"/>
    <property type="match status" value="1"/>
</dbReference>
<dbReference type="Pfam" id="PF05729">
    <property type="entry name" value="NACHT"/>
    <property type="match status" value="1"/>
</dbReference>
<proteinExistence type="predicted"/>
<evidence type="ECO:0000313" key="6">
    <source>
        <dbReference type="Proteomes" id="UP000597444"/>
    </source>
</evidence>
<evidence type="ECO:0000256" key="2">
    <source>
        <dbReference type="SAM" id="Phobius"/>
    </source>
</evidence>